<evidence type="ECO:0000313" key="1">
    <source>
        <dbReference type="EMBL" id="DAD93565.1"/>
    </source>
</evidence>
<proteinExistence type="predicted"/>
<sequence length="71" mass="8425">MKNEYFEMQAKKYIESVLINNTYESTLCLGRMQGCIANLEIFENIEMSDYICRIIDIAYRLKDELLNKGIY</sequence>
<accession>A0A8S5NFF3</accession>
<name>A0A8S5NFF3_9CAUD</name>
<reference evidence="1" key="1">
    <citation type="journal article" date="2021" name="Proc. Natl. Acad. Sci. U.S.A.">
        <title>A Catalog of Tens of Thousands of Viruses from Human Metagenomes Reveals Hidden Associations with Chronic Diseases.</title>
        <authorList>
            <person name="Tisza M.J."/>
            <person name="Buck C.B."/>
        </authorList>
    </citation>
    <scope>NUCLEOTIDE SEQUENCE</scope>
    <source>
        <strain evidence="1">Ct2nF21</strain>
    </source>
</reference>
<organism evidence="1">
    <name type="scientific">Podoviridae sp. ct2nF21</name>
    <dbReference type="NCBI Taxonomy" id="2826537"/>
    <lineage>
        <taxon>Viruses</taxon>
        <taxon>Duplodnaviria</taxon>
        <taxon>Heunggongvirae</taxon>
        <taxon>Uroviricota</taxon>
        <taxon>Caudoviricetes</taxon>
    </lineage>
</organism>
<protein>
    <submittedName>
        <fullName evidence="1">Uncharacterized protein</fullName>
    </submittedName>
</protein>
<dbReference type="EMBL" id="BK015162">
    <property type="protein sequence ID" value="DAD93565.1"/>
    <property type="molecule type" value="Genomic_DNA"/>
</dbReference>